<evidence type="ECO:0000259" key="3">
    <source>
        <dbReference type="Pfam" id="PF01035"/>
    </source>
</evidence>
<comment type="caution">
    <text evidence="4">The sequence shown here is derived from an EMBL/GenBank/DDBJ whole genome shotgun (WGS) entry which is preliminary data.</text>
</comment>
<dbReference type="GO" id="GO:0006281">
    <property type="term" value="P:DNA repair"/>
    <property type="evidence" value="ECO:0007669"/>
    <property type="project" value="InterPro"/>
</dbReference>
<evidence type="ECO:0000313" key="4">
    <source>
        <dbReference type="EMBL" id="KAG0662525.1"/>
    </source>
</evidence>
<dbReference type="InterPro" id="IPR052520">
    <property type="entry name" value="ATL_DNA_repair"/>
</dbReference>
<dbReference type="PANTHER" id="PTHR42942:SF1">
    <property type="entry name" value="ALKYLTRANSFERASE-LIKE PROTEIN 1"/>
    <property type="match status" value="1"/>
</dbReference>
<organism evidence="4 5">
    <name type="scientific">Rhodotorula mucilaginosa</name>
    <name type="common">Yeast</name>
    <name type="synonym">Rhodotorula rubra</name>
    <dbReference type="NCBI Taxonomy" id="5537"/>
    <lineage>
        <taxon>Eukaryota</taxon>
        <taxon>Fungi</taxon>
        <taxon>Dikarya</taxon>
        <taxon>Basidiomycota</taxon>
        <taxon>Pucciniomycotina</taxon>
        <taxon>Microbotryomycetes</taxon>
        <taxon>Sporidiobolales</taxon>
        <taxon>Sporidiobolaceae</taxon>
        <taxon>Rhodotorula</taxon>
    </lineage>
</organism>
<dbReference type="Proteomes" id="UP000777482">
    <property type="component" value="Unassembled WGS sequence"/>
</dbReference>
<dbReference type="GO" id="GO:0003824">
    <property type="term" value="F:catalytic activity"/>
    <property type="evidence" value="ECO:0007669"/>
    <property type="project" value="InterPro"/>
</dbReference>
<dbReference type="CDD" id="cd06445">
    <property type="entry name" value="ATase"/>
    <property type="match status" value="1"/>
</dbReference>
<proteinExistence type="predicted"/>
<sequence length="234" mass="24929">MPSVRTSTSVTTTAPYSLPGPRGPEEDLRVDDPPLFRAEEPPREPSVAPPDSSEDNSSEFRRDFNASVYECVRSIPEGKASRMGGVMPLSLGNPFAFPQVASYGQIARLIGHPRHSRMVGAALKVLPARLSNPYLPLPESALNGNADEPLPLPTLNPDFVPWHRVVASSGLISPRANPAATRRQAEWLEAEGVTVLPANGEGAGLDGGRVRLSQFGWNGESHGASRGQRLGGPG</sequence>
<dbReference type="InterPro" id="IPR036217">
    <property type="entry name" value="MethylDNA_cys_MeTrfase_DNAb"/>
</dbReference>
<feature type="region of interest" description="Disordered" evidence="2">
    <location>
        <begin position="1"/>
        <end position="60"/>
    </location>
</feature>
<feature type="compositionally biased region" description="Low complexity" evidence="2">
    <location>
        <begin position="1"/>
        <end position="13"/>
    </location>
</feature>
<dbReference type="SUPFAM" id="SSF46767">
    <property type="entry name" value="Methylated DNA-protein cysteine methyltransferase, C-terminal domain"/>
    <property type="match status" value="1"/>
</dbReference>
<dbReference type="OrthoDB" id="2548197at2759"/>
<evidence type="ECO:0000256" key="1">
    <source>
        <dbReference type="ARBA" id="ARBA00022763"/>
    </source>
</evidence>
<evidence type="ECO:0000256" key="2">
    <source>
        <dbReference type="SAM" id="MobiDB-lite"/>
    </source>
</evidence>
<evidence type="ECO:0000313" key="5">
    <source>
        <dbReference type="Proteomes" id="UP000777482"/>
    </source>
</evidence>
<dbReference type="Gene3D" id="1.10.10.10">
    <property type="entry name" value="Winged helix-like DNA-binding domain superfamily/Winged helix DNA-binding domain"/>
    <property type="match status" value="1"/>
</dbReference>
<dbReference type="PANTHER" id="PTHR42942">
    <property type="entry name" value="6-O-METHYLGUANINE DNA METHYLTRANSFERASE"/>
    <property type="match status" value="1"/>
</dbReference>
<keyword evidence="5" id="KW-1185">Reference proteome</keyword>
<accession>A0A9P6W385</accession>
<name>A0A9P6W385_RHOMI</name>
<keyword evidence="1" id="KW-0227">DNA damage</keyword>
<dbReference type="EMBL" id="PUHQ01000026">
    <property type="protein sequence ID" value="KAG0662525.1"/>
    <property type="molecule type" value="Genomic_DNA"/>
</dbReference>
<dbReference type="InterPro" id="IPR014048">
    <property type="entry name" value="MethylDNA_cys_MeTrfase_DNA-bd"/>
</dbReference>
<dbReference type="Pfam" id="PF01035">
    <property type="entry name" value="DNA_binding_1"/>
    <property type="match status" value="1"/>
</dbReference>
<reference evidence="4 5" key="1">
    <citation type="submission" date="2020-11" db="EMBL/GenBank/DDBJ databases">
        <title>Kefir isolates.</title>
        <authorList>
            <person name="Marcisauskas S."/>
            <person name="Kim Y."/>
            <person name="Blasche S."/>
        </authorList>
    </citation>
    <scope>NUCLEOTIDE SEQUENCE [LARGE SCALE GENOMIC DNA]</scope>
    <source>
        <strain evidence="4 5">KR</strain>
    </source>
</reference>
<gene>
    <name evidence="4" type="ORF">C6P46_003266</name>
</gene>
<feature type="domain" description="Methylated-DNA-[protein]-cysteine S-methyltransferase DNA binding" evidence="3">
    <location>
        <begin position="99"/>
        <end position="193"/>
    </location>
</feature>
<protein>
    <recommendedName>
        <fullName evidence="3">Methylated-DNA-[protein]-cysteine S-methyltransferase DNA binding domain-containing protein</fullName>
    </recommendedName>
</protein>
<dbReference type="AlphaFoldDB" id="A0A9P6W385"/>
<dbReference type="InterPro" id="IPR036388">
    <property type="entry name" value="WH-like_DNA-bd_sf"/>
</dbReference>
<feature type="compositionally biased region" description="Basic and acidic residues" evidence="2">
    <location>
        <begin position="23"/>
        <end position="43"/>
    </location>
</feature>